<dbReference type="STRING" id="156889.Mmc1_0060"/>
<organism evidence="2 3">
    <name type="scientific">Magnetococcus marinus (strain ATCC BAA-1437 / JCM 17883 / MC-1)</name>
    <dbReference type="NCBI Taxonomy" id="156889"/>
    <lineage>
        <taxon>Bacteria</taxon>
        <taxon>Pseudomonadati</taxon>
        <taxon>Pseudomonadota</taxon>
        <taxon>Magnetococcia</taxon>
        <taxon>Magnetococcales</taxon>
        <taxon>Magnetococcaceae</taxon>
        <taxon>Magnetococcus</taxon>
    </lineage>
</organism>
<evidence type="ECO:0000313" key="3">
    <source>
        <dbReference type="Proteomes" id="UP000002586"/>
    </source>
</evidence>
<dbReference type="OrthoDB" id="9948117at2"/>
<dbReference type="Proteomes" id="UP000002586">
    <property type="component" value="Chromosome"/>
</dbReference>
<feature type="compositionally biased region" description="Polar residues" evidence="1">
    <location>
        <begin position="175"/>
        <end position="188"/>
    </location>
</feature>
<reference evidence="3" key="1">
    <citation type="journal article" date="2009" name="Appl. Environ. Microbiol.">
        <title>Complete genome sequence of the chemolithoautotrophic marine magnetotactic coccus strain MC-1.</title>
        <authorList>
            <person name="Schubbe S."/>
            <person name="Williams T.J."/>
            <person name="Xie G."/>
            <person name="Kiss H.E."/>
            <person name="Brettin T.S."/>
            <person name="Martinez D."/>
            <person name="Ross C.A."/>
            <person name="Schuler D."/>
            <person name="Cox B.L."/>
            <person name="Nealson K.H."/>
            <person name="Bazylinski D.A."/>
        </authorList>
    </citation>
    <scope>NUCLEOTIDE SEQUENCE [LARGE SCALE GENOMIC DNA]</scope>
    <source>
        <strain evidence="3">ATCC BAA-1437 / JCM 17883 / MC-1</strain>
    </source>
</reference>
<dbReference type="EMBL" id="CP000471">
    <property type="protein sequence ID" value="ABK42589.1"/>
    <property type="molecule type" value="Genomic_DNA"/>
</dbReference>
<evidence type="ECO:0000313" key="2">
    <source>
        <dbReference type="EMBL" id="ABK42589.1"/>
    </source>
</evidence>
<name>A0L3P6_MAGMM</name>
<dbReference type="KEGG" id="mgm:Mmc1_0060"/>
<keyword evidence="3" id="KW-1185">Reference proteome</keyword>
<evidence type="ECO:0000256" key="1">
    <source>
        <dbReference type="SAM" id="MobiDB-lite"/>
    </source>
</evidence>
<sequence>MSFHVRSHPWSLRADGSGESGWVHSPDGLYRVAAKGCHGEVLRQVPGLGMVGRFLHMMGPMEMSDTAHVGVEGLARMAELADLGRPDGQAQRHIYELAELAMQGRVTCDDREVLRVAVRRLMEAINAAANDEPYELEGGTLNPMGRLRDGQFVPLGMVEGLLVDGVDRVMEPRHQTTFNQGQTGTDGRTASVLGESDVET</sequence>
<protein>
    <submittedName>
        <fullName evidence="2">Uncharacterized protein</fullName>
    </submittedName>
</protein>
<dbReference type="RefSeq" id="WP_011711763.1">
    <property type="nucleotide sequence ID" value="NC_008576.1"/>
</dbReference>
<dbReference type="AlphaFoldDB" id="A0L3P6"/>
<reference evidence="2 3" key="2">
    <citation type="journal article" date="2012" name="Int. J. Syst. Evol. Microbiol.">
        <title>Magnetococcus marinus gen. nov., sp. nov., a marine, magnetotactic bacterium that represents a novel lineage (Magnetococcaceae fam. nov.; Magnetococcales ord. nov.) at the base of the Alphaproteobacteria.</title>
        <authorList>
            <person name="Bazylinski D.A."/>
            <person name="Williams T.J."/>
            <person name="Lefevre C.T."/>
            <person name="Berg R.J."/>
            <person name="Zhang C.L."/>
            <person name="Bowser S.S."/>
            <person name="Dean A.J."/>
            <person name="Beveridge T.J."/>
        </authorList>
    </citation>
    <scope>NUCLEOTIDE SEQUENCE [LARGE SCALE GENOMIC DNA]</scope>
    <source>
        <strain evidence="3">ATCC BAA-1437 / JCM 17883 / MC-1</strain>
    </source>
</reference>
<dbReference type="HOGENOM" id="CLU_1364846_0_0_5"/>
<gene>
    <name evidence="2" type="ordered locus">Mmc1_0060</name>
</gene>
<feature type="region of interest" description="Disordered" evidence="1">
    <location>
        <begin position="175"/>
        <end position="200"/>
    </location>
</feature>
<feature type="region of interest" description="Disordered" evidence="1">
    <location>
        <begin position="1"/>
        <end position="20"/>
    </location>
</feature>
<accession>A0L3P6</accession>
<proteinExistence type="predicted"/>